<name>A0A8H3IH32_9LECA</name>
<feature type="region of interest" description="Disordered" evidence="5">
    <location>
        <begin position="620"/>
        <end position="645"/>
    </location>
</feature>
<evidence type="ECO:0000313" key="10">
    <source>
        <dbReference type="Proteomes" id="UP000664169"/>
    </source>
</evidence>
<dbReference type="EMBL" id="CAJPDQ010000013">
    <property type="protein sequence ID" value="CAF9918458.1"/>
    <property type="molecule type" value="Genomic_DNA"/>
</dbReference>
<feature type="transmembrane region" description="Helical" evidence="6">
    <location>
        <begin position="240"/>
        <end position="257"/>
    </location>
</feature>
<dbReference type="InterPro" id="IPR052430">
    <property type="entry name" value="IVT-Associated"/>
</dbReference>
<evidence type="ECO:0000256" key="4">
    <source>
        <dbReference type="ARBA" id="ARBA00023136"/>
    </source>
</evidence>
<feature type="transmembrane region" description="Helical" evidence="6">
    <location>
        <begin position="827"/>
        <end position="853"/>
    </location>
</feature>
<sequence>MSSENNPFPSQPQPNSPGPTPSRQEFVPLRAATLILPRTGERVKRTFTLRDAPTPSQSRLAQLQREANNEAQGIGPESPLLATHIKKKRQARENQQWWLQKSEDVRYTISKWSKDAYHFVTSSAGQGVLKCSIAYLLGSCGTFVPFISEWLGDQDGKHMVATVTVYFHASRSQGNMFEAALMAVIAFLYAAFISFASMGVEIYFDQKLNKMILGHAVVVIVFCGGGLGFVGWAKQKLANPLVNVACSLTSLAIITVLTKEETIREAEFSVDKVTQVMKMVLLGIVFSTLVNFLILPVSARKGFRQNLLDVTDSLSDMLAMITRGFLTGSEKELEQRGFEEASTKLKSQYASLSKNLKEGKWEHYVLGTESQYKIEVKLLNCMRRLQQNLGGLRSAAMTQFSLLEQSQALGGATPADQSIFTPTTAGLSTNFRRIDSWMSFQENFATLEAADNNEHSTTSSSQILDADDQAGLPTARSSSEIFERFIMHLGPSLKSLAYTLTQILDDLPYGGPPKFEIAINPKFRSSLIDAIDLYSEARKRALKHLYRGKALSMNRPQGLEADFEEVAASCGYFSFSLLDFAEEMKAYLDILDELKDEIDKPWKQRRSWRWLKVWNSFQSKKHEDDDPESNTLISHNGEEELQREHLSPTYNVPEAMLKFPKKSTNTGWRYKLWRLSRVFRQDDTKFAIKVGAGAALFALPSFIDETQPFYEQWRGEWGLLSYMLVCSMTIGASNTTGWARAWGTCFGALCAVLAWILSGGNVFLMAFFGWAMALLGFYIIVGQGKGPLGRFIMLSYNLTALYAYSLSVKDDETWDEDEEGTDNSPRIWNIALHRVVAVLTGVLWALIVTQLIWPISARRKFRDGLSLLLLRMSLVWKRDPLTTLQHDESQNTYMNLREELQLQRYLARLEILKTSSSYEYEMRGPFPSQAYTKILKSVGRMLDAFHAMNVVITTDLTEGASRTQLELLRYTVNERAQLCARIAHLFQVMASSLKLEFPLNDALPNTDHARDRLLAKIFKFRKTHTDDNTSDEDFAVLYAYALVTGQLSKEIQDVYWVIEDLFGVLDEDLLKLN</sequence>
<feature type="domain" description="Integral membrane bound transporter" evidence="8">
    <location>
        <begin position="709"/>
        <end position="848"/>
    </location>
</feature>
<evidence type="ECO:0000256" key="1">
    <source>
        <dbReference type="ARBA" id="ARBA00004141"/>
    </source>
</evidence>
<evidence type="ECO:0008006" key="11">
    <source>
        <dbReference type="Google" id="ProtNLM"/>
    </source>
</evidence>
<dbReference type="OrthoDB" id="68611at2759"/>
<accession>A0A8H3IH32</accession>
<keyword evidence="4 6" id="KW-0472">Membrane</keyword>
<evidence type="ECO:0000256" key="6">
    <source>
        <dbReference type="SAM" id="Phobius"/>
    </source>
</evidence>
<proteinExistence type="predicted"/>
<feature type="domain" description="DUF2421" evidence="7">
    <location>
        <begin position="854"/>
        <end position="1004"/>
    </location>
</feature>
<comment type="caution">
    <text evidence="9">The sequence shown here is derived from an EMBL/GenBank/DDBJ whole genome shotgun (WGS) entry which is preliminary data.</text>
</comment>
<evidence type="ECO:0000256" key="5">
    <source>
        <dbReference type="SAM" id="MobiDB-lite"/>
    </source>
</evidence>
<dbReference type="Pfam" id="PF13515">
    <property type="entry name" value="FUSC_2"/>
    <property type="match status" value="1"/>
</dbReference>
<dbReference type="InterPro" id="IPR023244">
    <property type="entry name" value="Brefeldin_A-sensitivity_4"/>
</dbReference>
<protein>
    <recommendedName>
        <fullName evidence="11">DUF2421 domain-containing protein</fullName>
    </recommendedName>
</protein>
<feature type="compositionally biased region" description="Basic and acidic residues" evidence="5">
    <location>
        <begin position="636"/>
        <end position="645"/>
    </location>
</feature>
<dbReference type="InterPro" id="IPR018820">
    <property type="entry name" value="BRE4-related_DUF2421"/>
</dbReference>
<dbReference type="PANTHER" id="PTHR47804:SF1">
    <property type="entry name" value="DUF2421 DOMAIN-CONTAINING PROTEIN"/>
    <property type="match status" value="1"/>
</dbReference>
<reference evidence="9" key="1">
    <citation type="submission" date="2021-03" db="EMBL/GenBank/DDBJ databases">
        <authorList>
            <person name="Tagirdzhanova G."/>
        </authorList>
    </citation>
    <scope>NUCLEOTIDE SEQUENCE</scope>
</reference>
<dbReference type="PRINTS" id="PR02047">
    <property type="entry name" value="BREFELDNASP4"/>
</dbReference>
<evidence type="ECO:0000259" key="8">
    <source>
        <dbReference type="Pfam" id="PF13515"/>
    </source>
</evidence>
<feature type="transmembrane region" description="Helical" evidence="6">
    <location>
        <begin position="739"/>
        <end position="757"/>
    </location>
</feature>
<keyword evidence="2 6" id="KW-0812">Transmembrane</keyword>
<feature type="region of interest" description="Disordered" evidence="5">
    <location>
        <begin position="1"/>
        <end position="26"/>
    </location>
</feature>
<evidence type="ECO:0000259" key="7">
    <source>
        <dbReference type="Pfam" id="PF10334"/>
    </source>
</evidence>
<dbReference type="InterPro" id="IPR049453">
    <property type="entry name" value="Memb_transporter_dom"/>
</dbReference>
<dbReference type="PANTHER" id="PTHR47804">
    <property type="entry name" value="60S RIBOSOMAL PROTEIN L19"/>
    <property type="match status" value="1"/>
</dbReference>
<feature type="transmembrane region" description="Helical" evidence="6">
    <location>
        <begin position="179"/>
        <end position="200"/>
    </location>
</feature>
<feature type="transmembrane region" description="Helical" evidence="6">
    <location>
        <begin position="763"/>
        <end position="781"/>
    </location>
</feature>
<dbReference type="Proteomes" id="UP000664169">
    <property type="component" value="Unassembled WGS sequence"/>
</dbReference>
<dbReference type="AlphaFoldDB" id="A0A8H3IH32"/>
<evidence type="ECO:0000256" key="2">
    <source>
        <dbReference type="ARBA" id="ARBA00022692"/>
    </source>
</evidence>
<keyword evidence="3 6" id="KW-1133">Transmembrane helix</keyword>
<feature type="transmembrane region" description="Helical" evidence="6">
    <location>
        <begin position="277"/>
        <end position="297"/>
    </location>
</feature>
<dbReference type="Pfam" id="PF10334">
    <property type="entry name" value="BRE4"/>
    <property type="match status" value="1"/>
</dbReference>
<feature type="transmembrane region" description="Helical" evidence="6">
    <location>
        <begin position="212"/>
        <end position="233"/>
    </location>
</feature>
<evidence type="ECO:0000256" key="3">
    <source>
        <dbReference type="ARBA" id="ARBA00022989"/>
    </source>
</evidence>
<comment type="subcellular location">
    <subcellularLocation>
        <location evidence="1">Membrane</location>
        <topology evidence="1">Multi-pass membrane protein</topology>
    </subcellularLocation>
</comment>
<dbReference type="GO" id="GO:0016020">
    <property type="term" value="C:membrane"/>
    <property type="evidence" value="ECO:0007669"/>
    <property type="project" value="UniProtKB-SubCell"/>
</dbReference>
<keyword evidence="10" id="KW-1185">Reference proteome</keyword>
<evidence type="ECO:0000313" key="9">
    <source>
        <dbReference type="EMBL" id="CAF9918458.1"/>
    </source>
</evidence>
<feature type="compositionally biased region" description="Pro residues" evidence="5">
    <location>
        <begin position="9"/>
        <end position="20"/>
    </location>
</feature>
<gene>
    <name evidence="9" type="ORF">GOMPHAMPRED_001524</name>
</gene>
<organism evidence="9 10">
    <name type="scientific">Gomphillus americanus</name>
    <dbReference type="NCBI Taxonomy" id="1940652"/>
    <lineage>
        <taxon>Eukaryota</taxon>
        <taxon>Fungi</taxon>
        <taxon>Dikarya</taxon>
        <taxon>Ascomycota</taxon>
        <taxon>Pezizomycotina</taxon>
        <taxon>Lecanoromycetes</taxon>
        <taxon>OSLEUM clade</taxon>
        <taxon>Ostropomycetidae</taxon>
        <taxon>Ostropales</taxon>
        <taxon>Graphidaceae</taxon>
        <taxon>Gomphilloideae</taxon>
        <taxon>Gomphillus</taxon>
    </lineage>
</organism>